<dbReference type="Proteomes" id="UP001431532">
    <property type="component" value="Unassembled WGS sequence"/>
</dbReference>
<dbReference type="PANTHER" id="PTHR37308">
    <property type="entry name" value="INTEGRAL MEMBRANE PROTEIN"/>
    <property type="match status" value="1"/>
</dbReference>
<dbReference type="Pfam" id="PF04018">
    <property type="entry name" value="VCA0040-like"/>
    <property type="match status" value="1"/>
</dbReference>
<keyword evidence="1" id="KW-1133">Transmembrane helix</keyword>
<feature type="transmembrane region" description="Helical" evidence="1">
    <location>
        <begin position="55"/>
        <end position="73"/>
    </location>
</feature>
<keyword evidence="1" id="KW-0812">Transmembrane</keyword>
<keyword evidence="1" id="KW-0472">Membrane</keyword>
<feature type="transmembrane region" description="Helical" evidence="1">
    <location>
        <begin position="79"/>
        <end position="100"/>
    </location>
</feature>
<evidence type="ECO:0000313" key="3">
    <source>
        <dbReference type="Proteomes" id="UP001431532"/>
    </source>
</evidence>
<dbReference type="AlphaFoldDB" id="A0AAW6U5M0"/>
<feature type="transmembrane region" description="Helical" evidence="1">
    <location>
        <begin position="229"/>
        <end position="251"/>
    </location>
</feature>
<evidence type="ECO:0000313" key="2">
    <source>
        <dbReference type="EMBL" id="MDI6452215.1"/>
    </source>
</evidence>
<organism evidence="2 3">
    <name type="scientific">Peloplasma aerotolerans</name>
    <dbReference type="NCBI Taxonomy" id="3044389"/>
    <lineage>
        <taxon>Bacteria</taxon>
        <taxon>Bacillati</taxon>
        <taxon>Mycoplasmatota</taxon>
        <taxon>Mollicutes</taxon>
        <taxon>Acholeplasmatales</taxon>
        <taxon>Acholeplasmataceae</taxon>
        <taxon>Peloplasma</taxon>
    </lineage>
</organism>
<feature type="transmembrane region" description="Helical" evidence="1">
    <location>
        <begin position="263"/>
        <end position="281"/>
    </location>
</feature>
<dbReference type="InterPro" id="IPR007163">
    <property type="entry name" value="VCA0040-like"/>
</dbReference>
<feature type="transmembrane region" description="Helical" evidence="1">
    <location>
        <begin position="141"/>
        <end position="164"/>
    </location>
</feature>
<proteinExistence type="predicted"/>
<feature type="transmembrane region" description="Helical" evidence="1">
    <location>
        <begin position="112"/>
        <end position="129"/>
    </location>
</feature>
<protein>
    <submittedName>
        <fullName evidence="2">DUF368 domain-containing protein</fullName>
    </submittedName>
</protein>
<feature type="transmembrane region" description="Helical" evidence="1">
    <location>
        <begin position="199"/>
        <end position="217"/>
    </location>
</feature>
<dbReference type="EMBL" id="JASCXW010000002">
    <property type="protein sequence ID" value="MDI6452215.1"/>
    <property type="molecule type" value="Genomic_DNA"/>
</dbReference>
<feature type="transmembrane region" description="Helical" evidence="1">
    <location>
        <begin position="12"/>
        <end position="34"/>
    </location>
</feature>
<dbReference type="PANTHER" id="PTHR37308:SF1">
    <property type="entry name" value="POLYPRENYL-PHOSPHATE TRANSPORTER"/>
    <property type="match status" value="1"/>
</dbReference>
<accession>A0AAW6U5M0</accession>
<dbReference type="RefSeq" id="WP_282838630.1">
    <property type="nucleotide sequence ID" value="NZ_JASCXW010000002.1"/>
</dbReference>
<name>A0AAW6U5M0_9MOLU</name>
<gene>
    <name evidence="2" type="ORF">QJ521_01455</name>
</gene>
<sequence>MNHLIKIIKGIFVGIGSILPGISGSMIAAILKIYQDLIQALNKFTKQPLKAISDVWQYIVGVIVGLMMGFLFISTVLELFPIPLTLLFIGFILGAVPGIINEFKTDHYRWHHFLVMFIAMASMIGFLFVKEQTADVNSWYYYFVIFMIGVITAASLITPGLSAATMLMALGYFRTLIELGDGFIQAFLSFNFSEIGPQLPMLGLLIIGVVVGLLIIGKIMYQLLIRYKAHFYFAVLGIVIITPFNILFTLQGNTSENVFQVQWYIWGVGLILFILGLFITYKISDIGQKEEDFE</sequence>
<reference evidence="2" key="1">
    <citation type="submission" date="2023-05" db="EMBL/GenBank/DDBJ databases">
        <title>Mariniplasma microaerophilum sp. nov., a novel anaerobic mollicute isolated from terrestrial mud volcano, Taman Peninsula, Russia.</title>
        <authorList>
            <person name="Khomyakova M.A."/>
            <person name="Merkel A.Y."/>
            <person name="Slobodkin A.I."/>
        </authorList>
    </citation>
    <scope>NUCLEOTIDE SEQUENCE</scope>
    <source>
        <strain evidence="2">M4Ah</strain>
    </source>
</reference>
<keyword evidence="3" id="KW-1185">Reference proteome</keyword>
<comment type="caution">
    <text evidence="2">The sequence shown here is derived from an EMBL/GenBank/DDBJ whole genome shotgun (WGS) entry which is preliminary data.</text>
</comment>
<evidence type="ECO:0000256" key="1">
    <source>
        <dbReference type="SAM" id="Phobius"/>
    </source>
</evidence>